<evidence type="ECO:0000313" key="12">
    <source>
        <dbReference type="Proteomes" id="UP000178599"/>
    </source>
</evidence>
<dbReference type="Gene3D" id="3.40.50.300">
    <property type="entry name" value="P-loop containing nucleotide triphosphate hydrolases"/>
    <property type="match status" value="1"/>
</dbReference>
<protein>
    <recommendedName>
        <fullName evidence="3">tRNA threonylcarbamoyladenosine biosynthesis protein TsaE</fullName>
    </recommendedName>
    <alternativeName>
        <fullName evidence="10">t(6)A37 threonylcarbamoyladenosine biosynthesis protein TsaE</fullName>
    </alternativeName>
</protein>
<evidence type="ECO:0000256" key="2">
    <source>
        <dbReference type="ARBA" id="ARBA00007599"/>
    </source>
</evidence>
<comment type="caution">
    <text evidence="11">The sequence shown here is derived from an EMBL/GenBank/DDBJ whole genome shotgun (WGS) entry which is preliminary data.</text>
</comment>
<evidence type="ECO:0000256" key="8">
    <source>
        <dbReference type="ARBA" id="ARBA00022840"/>
    </source>
</evidence>
<comment type="similarity">
    <text evidence="2">Belongs to the TsaE family.</text>
</comment>
<keyword evidence="5" id="KW-0819">tRNA processing</keyword>
<dbReference type="InterPro" id="IPR027417">
    <property type="entry name" value="P-loop_NTPase"/>
</dbReference>
<evidence type="ECO:0000256" key="7">
    <source>
        <dbReference type="ARBA" id="ARBA00022741"/>
    </source>
</evidence>
<keyword evidence="9" id="KW-0460">Magnesium</keyword>
<dbReference type="EMBL" id="MHLE01000024">
    <property type="protein sequence ID" value="OGZ02669.1"/>
    <property type="molecule type" value="Genomic_DNA"/>
</dbReference>
<dbReference type="GO" id="GO:0005737">
    <property type="term" value="C:cytoplasm"/>
    <property type="evidence" value="ECO:0007669"/>
    <property type="project" value="UniProtKB-SubCell"/>
</dbReference>
<dbReference type="GO" id="GO:0016740">
    <property type="term" value="F:transferase activity"/>
    <property type="evidence" value="ECO:0007669"/>
    <property type="project" value="UniProtKB-KW"/>
</dbReference>
<comment type="subcellular location">
    <subcellularLocation>
        <location evidence="1">Cytoplasm</location>
    </subcellularLocation>
</comment>
<keyword evidence="7" id="KW-0547">Nucleotide-binding</keyword>
<keyword evidence="11" id="KW-0808">Transferase</keyword>
<dbReference type="GO" id="GO:0005524">
    <property type="term" value="F:ATP binding"/>
    <property type="evidence" value="ECO:0007669"/>
    <property type="project" value="UniProtKB-KW"/>
</dbReference>
<dbReference type="SUPFAM" id="SSF52540">
    <property type="entry name" value="P-loop containing nucleoside triphosphate hydrolases"/>
    <property type="match status" value="1"/>
</dbReference>
<accession>A0A1G2CMU4</accession>
<evidence type="ECO:0000256" key="5">
    <source>
        <dbReference type="ARBA" id="ARBA00022694"/>
    </source>
</evidence>
<dbReference type="AlphaFoldDB" id="A0A1G2CMU4"/>
<gene>
    <name evidence="11" type="ORF">A2390_01930</name>
</gene>
<evidence type="ECO:0000313" key="11">
    <source>
        <dbReference type="EMBL" id="OGZ02669.1"/>
    </source>
</evidence>
<evidence type="ECO:0000256" key="1">
    <source>
        <dbReference type="ARBA" id="ARBA00004496"/>
    </source>
</evidence>
<dbReference type="Proteomes" id="UP000178599">
    <property type="component" value="Unassembled WGS sequence"/>
</dbReference>
<reference evidence="11 12" key="1">
    <citation type="journal article" date="2016" name="Nat. Commun.">
        <title>Thousands of microbial genomes shed light on interconnected biogeochemical processes in an aquifer system.</title>
        <authorList>
            <person name="Anantharaman K."/>
            <person name="Brown C.T."/>
            <person name="Hug L.A."/>
            <person name="Sharon I."/>
            <person name="Castelle C.J."/>
            <person name="Probst A.J."/>
            <person name="Thomas B.C."/>
            <person name="Singh A."/>
            <person name="Wilkins M.J."/>
            <person name="Karaoz U."/>
            <person name="Brodie E.L."/>
            <person name="Williams K.H."/>
            <person name="Hubbard S.S."/>
            <person name="Banfield J.F."/>
        </authorList>
    </citation>
    <scope>NUCLEOTIDE SEQUENCE [LARGE SCALE GENOMIC DNA]</scope>
</reference>
<proteinExistence type="inferred from homology"/>
<evidence type="ECO:0000256" key="6">
    <source>
        <dbReference type="ARBA" id="ARBA00022723"/>
    </source>
</evidence>
<keyword evidence="6" id="KW-0479">Metal-binding</keyword>
<organism evidence="11 12">
    <name type="scientific">Candidatus Liptonbacteria bacterium RIFOXYB1_FULL_36_10</name>
    <dbReference type="NCBI Taxonomy" id="1798654"/>
    <lineage>
        <taxon>Bacteria</taxon>
        <taxon>Candidatus Liptoniibacteriota</taxon>
    </lineage>
</organism>
<evidence type="ECO:0000256" key="4">
    <source>
        <dbReference type="ARBA" id="ARBA00022490"/>
    </source>
</evidence>
<dbReference type="GO" id="GO:0046872">
    <property type="term" value="F:metal ion binding"/>
    <property type="evidence" value="ECO:0007669"/>
    <property type="project" value="UniProtKB-KW"/>
</dbReference>
<dbReference type="PANTHER" id="PTHR33540">
    <property type="entry name" value="TRNA THREONYLCARBAMOYLADENOSINE BIOSYNTHESIS PROTEIN TSAE"/>
    <property type="match status" value="1"/>
</dbReference>
<dbReference type="InterPro" id="IPR003442">
    <property type="entry name" value="T6A_TsaE"/>
</dbReference>
<dbReference type="NCBIfam" id="TIGR00150">
    <property type="entry name" value="T6A_YjeE"/>
    <property type="match status" value="1"/>
</dbReference>
<sequence>MKNEEEMMMVAEEAAKILVKKEEKRKGALMITLEGELGAGKTTFARGFLKALGVKRKITSPTFVLIKKYSLLKKTGFLKAYHADAYRLKDGDLEILGWREILENPENVVLVEWPERVREARTTGAVKIKFKHLKEGREVEIKNS</sequence>
<evidence type="ECO:0000256" key="10">
    <source>
        <dbReference type="ARBA" id="ARBA00032441"/>
    </source>
</evidence>
<keyword evidence="8" id="KW-0067">ATP-binding</keyword>
<keyword evidence="4" id="KW-0963">Cytoplasm</keyword>
<evidence type="ECO:0000256" key="9">
    <source>
        <dbReference type="ARBA" id="ARBA00022842"/>
    </source>
</evidence>
<dbReference type="GO" id="GO:0002949">
    <property type="term" value="P:tRNA threonylcarbamoyladenosine modification"/>
    <property type="evidence" value="ECO:0007669"/>
    <property type="project" value="InterPro"/>
</dbReference>
<dbReference type="PANTHER" id="PTHR33540:SF2">
    <property type="entry name" value="TRNA THREONYLCARBAMOYLADENOSINE BIOSYNTHESIS PROTEIN TSAE"/>
    <property type="match status" value="1"/>
</dbReference>
<evidence type="ECO:0000256" key="3">
    <source>
        <dbReference type="ARBA" id="ARBA00019010"/>
    </source>
</evidence>
<name>A0A1G2CMU4_9BACT</name>
<dbReference type="Pfam" id="PF02367">
    <property type="entry name" value="TsaE"/>
    <property type="match status" value="1"/>
</dbReference>